<feature type="region of interest" description="Disordered" evidence="1">
    <location>
        <begin position="1"/>
        <end position="92"/>
    </location>
</feature>
<name>A0A6J4PZ82_9ACTN</name>
<sequence>GWPEAGRERGRGAPRRDLPLRDDVGGGRLRRLRRDGEGRGFDGLRARDGHRRALRLLRQRPHPHRPPQRGRPGPVLAGPQGSCVPDVRGGHL</sequence>
<dbReference type="AlphaFoldDB" id="A0A6J4PZ82"/>
<protein>
    <submittedName>
        <fullName evidence="2">Uncharacterized protein</fullName>
    </submittedName>
</protein>
<accession>A0A6J4PZ82</accession>
<dbReference type="EMBL" id="CADCUW010000381">
    <property type="protein sequence ID" value="CAA9430070.1"/>
    <property type="molecule type" value="Genomic_DNA"/>
</dbReference>
<feature type="non-terminal residue" evidence="2">
    <location>
        <position position="92"/>
    </location>
</feature>
<feature type="non-terminal residue" evidence="2">
    <location>
        <position position="1"/>
    </location>
</feature>
<evidence type="ECO:0000256" key="1">
    <source>
        <dbReference type="SAM" id="MobiDB-lite"/>
    </source>
</evidence>
<feature type="compositionally biased region" description="Basic and acidic residues" evidence="1">
    <location>
        <begin position="34"/>
        <end position="47"/>
    </location>
</feature>
<gene>
    <name evidence="2" type="ORF">AVDCRST_MAG01-01-2861</name>
</gene>
<reference evidence="2" key="1">
    <citation type="submission" date="2020-02" db="EMBL/GenBank/DDBJ databases">
        <authorList>
            <person name="Meier V. D."/>
        </authorList>
    </citation>
    <scope>NUCLEOTIDE SEQUENCE</scope>
    <source>
        <strain evidence="2">AVDCRST_MAG01</strain>
    </source>
</reference>
<proteinExistence type="predicted"/>
<organism evidence="2">
    <name type="scientific">uncultured Rubrobacteraceae bacterium</name>
    <dbReference type="NCBI Taxonomy" id="349277"/>
    <lineage>
        <taxon>Bacteria</taxon>
        <taxon>Bacillati</taxon>
        <taxon>Actinomycetota</taxon>
        <taxon>Rubrobacteria</taxon>
        <taxon>Rubrobacterales</taxon>
        <taxon>Rubrobacteraceae</taxon>
        <taxon>environmental samples</taxon>
    </lineage>
</organism>
<feature type="compositionally biased region" description="Basic residues" evidence="1">
    <location>
        <begin position="48"/>
        <end position="68"/>
    </location>
</feature>
<evidence type="ECO:0000313" key="2">
    <source>
        <dbReference type="EMBL" id="CAA9430070.1"/>
    </source>
</evidence>
<feature type="compositionally biased region" description="Basic and acidic residues" evidence="1">
    <location>
        <begin position="1"/>
        <end position="25"/>
    </location>
</feature>